<keyword evidence="2" id="KW-1185">Reference proteome</keyword>
<organism evidence="1 2">
    <name type="scientific">Aspergillus transmontanensis</name>
    <dbReference type="NCBI Taxonomy" id="1034304"/>
    <lineage>
        <taxon>Eukaryota</taxon>
        <taxon>Fungi</taxon>
        <taxon>Dikarya</taxon>
        <taxon>Ascomycota</taxon>
        <taxon>Pezizomycotina</taxon>
        <taxon>Eurotiomycetes</taxon>
        <taxon>Eurotiomycetidae</taxon>
        <taxon>Eurotiales</taxon>
        <taxon>Aspergillaceae</taxon>
        <taxon>Aspergillus</taxon>
        <taxon>Aspergillus subgen. Circumdati</taxon>
    </lineage>
</organism>
<evidence type="ECO:0000313" key="1">
    <source>
        <dbReference type="EMBL" id="KAE8306819.1"/>
    </source>
</evidence>
<dbReference type="EMBL" id="ML738429">
    <property type="protein sequence ID" value="KAE8306819.1"/>
    <property type="molecule type" value="Genomic_DNA"/>
</dbReference>
<name>A0A5N6VF88_9EURO</name>
<accession>A0A5N6VF88</accession>
<dbReference type="Proteomes" id="UP000325433">
    <property type="component" value="Unassembled WGS sequence"/>
</dbReference>
<dbReference type="AlphaFoldDB" id="A0A5N6VF88"/>
<gene>
    <name evidence="1" type="ORF">BDV41DRAFT_557036</name>
</gene>
<reference evidence="2" key="1">
    <citation type="submission" date="2019-04" db="EMBL/GenBank/DDBJ databases">
        <title>Friends and foes A comparative genomics studyof 23 Aspergillus species from section Flavi.</title>
        <authorList>
            <consortium name="DOE Joint Genome Institute"/>
            <person name="Kjaerbolling I."/>
            <person name="Vesth T."/>
            <person name="Frisvad J.C."/>
            <person name="Nybo J.L."/>
            <person name="Theobald S."/>
            <person name="Kildgaard S."/>
            <person name="Isbrandt T."/>
            <person name="Kuo A."/>
            <person name="Sato A."/>
            <person name="Lyhne E.K."/>
            <person name="Kogle M.E."/>
            <person name="Wiebenga A."/>
            <person name="Kun R.S."/>
            <person name="Lubbers R.J."/>
            <person name="Makela M.R."/>
            <person name="Barry K."/>
            <person name="Chovatia M."/>
            <person name="Clum A."/>
            <person name="Daum C."/>
            <person name="Haridas S."/>
            <person name="He G."/>
            <person name="LaButti K."/>
            <person name="Lipzen A."/>
            <person name="Mondo S."/>
            <person name="Riley R."/>
            <person name="Salamov A."/>
            <person name="Simmons B.A."/>
            <person name="Magnuson J.K."/>
            <person name="Henrissat B."/>
            <person name="Mortensen U.H."/>
            <person name="Larsen T.O."/>
            <person name="Devries R.P."/>
            <person name="Grigoriev I.V."/>
            <person name="Machida M."/>
            <person name="Baker S.E."/>
            <person name="Andersen M.R."/>
        </authorList>
    </citation>
    <scope>NUCLEOTIDE SEQUENCE [LARGE SCALE GENOMIC DNA]</scope>
    <source>
        <strain evidence="2">CBS 130015</strain>
    </source>
</reference>
<proteinExistence type="predicted"/>
<sequence>MVDIEKPYSISAFNALPDLHHAQGESIANGGPELVNNVPRPLIVRHGLESALGVGLLHRHFDL</sequence>
<protein>
    <submittedName>
        <fullName evidence="1">Uncharacterized protein</fullName>
    </submittedName>
</protein>
<evidence type="ECO:0000313" key="2">
    <source>
        <dbReference type="Proteomes" id="UP000325433"/>
    </source>
</evidence>